<evidence type="ECO:0000256" key="7">
    <source>
        <dbReference type="ARBA" id="ARBA00022927"/>
    </source>
</evidence>
<keyword evidence="13" id="KW-1185">Reference proteome</keyword>
<accession>A0A5J5F6R5</accession>
<feature type="compositionally biased region" description="Acidic residues" evidence="10">
    <location>
        <begin position="98"/>
        <end position="115"/>
    </location>
</feature>
<comment type="similarity">
    <text evidence="2">Belongs to the USE1 family.</text>
</comment>
<dbReference type="InParanoid" id="A0A5J5F6R5"/>
<sequence length="299" mass="32776">MARTAALLTSSDTPAVAAKNLTRLLSRLDQKLASSSPTTTSVERARIAANLEYARRLLHTLEADITVRQKSSIELGTQKQTIRRLNERLQLQLAEAHDAEDDGDAKADEDNDDDYASLKKSKRKPTDAAAAATVTIPTSTPTSAATAVAKPTFTLRKRTEKTAEEMKSELFGGAATATGISKPNGAKEHEVTSTEAMLDIQRAEQENITEDLLQMAKLLKESSVTFGASLESEKAYLDAAQEGLDRNNAEMQLAGNNMDSLRKNDNVSFLWTMIYMAIIVALVFLTLLVLFFAPKLRWR</sequence>
<dbReference type="AlphaFoldDB" id="A0A5J5F6R5"/>
<proteinExistence type="inferred from homology"/>
<evidence type="ECO:0000313" key="13">
    <source>
        <dbReference type="Proteomes" id="UP000326924"/>
    </source>
</evidence>
<evidence type="ECO:0000256" key="8">
    <source>
        <dbReference type="ARBA" id="ARBA00022989"/>
    </source>
</evidence>
<dbReference type="GO" id="GO:0005789">
    <property type="term" value="C:endoplasmic reticulum membrane"/>
    <property type="evidence" value="ECO:0007669"/>
    <property type="project" value="UniProtKB-SubCell"/>
</dbReference>
<dbReference type="GO" id="GO:0006890">
    <property type="term" value="P:retrograde vesicle-mediated transport, Golgi to endoplasmic reticulum"/>
    <property type="evidence" value="ECO:0007669"/>
    <property type="project" value="TreeGrafter"/>
</dbReference>
<evidence type="ECO:0000256" key="11">
    <source>
        <dbReference type="SAM" id="Phobius"/>
    </source>
</evidence>
<keyword evidence="5" id="KW-0256">Endoplasmic reticulum</keyword>
<feature type="transmembrane region" description="Helical" evidence="11">
    <location>
        <begin position="269"/>
        <end position="293"/>
    </location>
</feature>
<dbReference type="InterPro" id="IPR019150">
    <property type="entry name" value="Vesicle_transport_protein_Use1"/>
</dbReference>
<dbReference type="Pfam" id="PF09753">
    <property type="entry name" value="Use1"/>
    <property type="match status" value="1"/>
</dbReference>
<keyword evidence="7" id="KW-0653">Protein transport</keyword>
<evidence type="ECO:0000256" key="3">
    <source>
        <dbReference type="ARBA" id="ARBA00022448"/>
    </source>
</evidence>
<dbReference type="PANTHER" id="PTHR13050">
    <property type="entry name" value="USE1-LIKE PROTEIN"/>
    <property type="match status" value="1"/>
</dbReference>
<evidence type="ECO:0000256" key="10">
    <source>
        <dbReference type="SAM" id="MobiDB-lite"/>
    </source>
</evidence>
<keyword evidence="6" id="KW-0931">ER-Golgi transport</keyword>
<keyword evidence="3" id="KW-0813">Transport</keyword>
<dbReference type="OrthoDB" id="3231855at2759"/>
<evidence type="ECO:0000256" key="1">
    <source>
        <dbReference type="ARBA" id="ARBA00004163"/>
    </source>
</evidence>
<feature type="region of interest" description="Disordered" evidence="10">
    <location>
        <begin position="97"/>
        <end position="135"/>
    </location>
</feature>
<evidence type="ECO:0000256" key="5">
    <source>
        <dbReference type="ARBA" id="ARBA00022824"/>
    </source>
</evidence>
<dbReference type="GO" id="GO:0015031">
    <property type="term" value="P:protein transport"/>
    <property type="evidence" value="ECO:0007669"/>
    <property type="project" value="UniProtKB-KW"/>
</dbReference>
<evidence type="ECO:0000256" key="6">
    <source>
        <dbReference type="ARBA" id="ARBA00022892"/>
    </source>
</evidence>
<dbReference type="PANTHER" id="PTHR13050:SF7">
    <property type="entry name" value="VESICLE TRANSPORT PROTEIN USE1"/>
    <property type="match status" value="1"/>
</dbReference>
<organism evidence="12 13">
    <name type="scientific">Sphaerosporella brunnea</name>
    <dbReference type="NCBI Taxonomy" id="1250544"/>
    <lineage>
        <taxon>Eukaryota</taxon>
        <taxon>Fungi</taxon>
        <taxon>Dikarya</taxon>
        <taxon>Ascomycota</taxon>
        <taxon>Pezizomycotina</taxon>
        <taxon>Pezizomycetes</taxon>
        <taxon>Pezizales</taxon>
        <taxon>Pyronemataceae</taxon>
        <taxon>Sphaerosporella</taxon>
    </lineage>
</organism>
<evidence type="ECO:0000313" key="12">
    <source>
        <dbReference type="EMBL" id="KAA8912455.1"/>
    </source>
</evidence>
<dbReference type="EMBL" id="VXIS01000024">
    <property type="protein sequence ID" value="KAA8912455.1"/>
    <property type="molecule type" value="Genomic_DNA"/>
</dbReference>
<dbReference type="GO" id="GO:0031201">
    <property type="term" value="C:SNARE complex"/>
    <property type="evidence" value="ECO:0007669"/>
    <property type="project" value="TreeGrafter"/>
</dbReference>
<keyword evidence="4 11" id="KW-0812">Transmembrane</keyword>
<keyword evidence="9 11" id="KW-0472">Membrane</keyword>
<comment type="caution">
    <text evidence="12">The sequence shown here is derived from an EMBL/GenBank/DDBJ whole genome shotgun (WGS) entry which is preliminary data.</text>
</comment>
<name>A0A5J5F6R5_9PEZI</name>
<comment type="subcellular location">
    <subcellularLocation>
        <location evidence="1">Endoplasmic reticulum membrane</location>
        <topology evidence="1">Single-pass type IV membrane protein</topology>
    </subcellularLocation>
</comment>
<gene>
    <name evidence="12" type="ORF">FN846DRAFT_903591</name>
</gene>
<evidence type="ECO:0000256" key="2">
    <source>
        <dbReference type="ARBA" id="ARBA00007891"/>
    </source>
</evidence>
<keyword evidence="8 11" id="KW-1133">Transmembrane helix</keyword>
<evidence type="ECO:0000256" key="4">
    <source>
        <dbReference type="ARBA" id="ARBA00022692"/>
    </source>
</evidence>
<reference evidence="12 13" key="1">
    <citation type="submission" date="2019-09" db="EMBL/GenBank/DDBJ databases">
        <title>Draft genome of the ectomycorrhizal ascomycete Sphaerosporella brunnea.</title>
        <authorList>
            <consortium name="DOE Joint Genome Institute"/>
            <person name="Benucci G.M."/>
            <person name="Marozzi G."/>
            <person name="Antonielli L."/>
            <person name="Sanchez S."/>
            <person name="Marco P."/>
            <person name="Wang X."/>
            <person name="Falini L.B."/>
            <person name="Barry K."/>
            <person name="Haridas S."/>
            <person name="Lipzen A."/>
            <person name="Labutti K."/>
            <person name="Grigoriev I.V."/>
            <person name="Murat C."/>
            <person name="Martin F."/>
            <person name="Albertini E."/>
            <person name="Donnini D."/>
            <person name="Bonito G."/>
        </authorList>
    </citation>
    <scope>NUCLEOTIDE SEQUENCE [LARGE SCALE GENOMIC DNA]</scope>
    <source>
        <strain evidence="12 13">Sb_GMNB300</strain>
    </source>
</reference>
<dbReference type="Proteomes" id="UP000326924">
    <property type="component" value="Unassembled WGS sequence"/>
</dbReference>
<dbReference type="GO" id="GO:0005484">
    <property type="term" value="F:SNAP receptor activity"/>
    <property type="evidence" value="ECO:0007669"/>
    <property type="project" value="TreeGrafter"/>
</dbReference>
<protein>
    <submittedName>
        <fullName evidence="12">Uncharacterized protein</fullName>
    </submittedName>
</protein>
<evidence type="ECO:0000256" key="9">
    <source>
        <dbReference type="ARBA" id="ARBA00023136"/>
    </source>
</evidence>